<keyword evidence="3" id="KW-0547">Nucleotide-binding</keyword>
<dbReference type="PANTHER" id="PTHR43394">
    <property type="entry name" value="ATP-DEPENDENT PERMEASE MDL1, MITOCHONDRIAL"/>
    <property type="match status" value="1"/>
</dbReference>
<keyword evidence="5 7" id="KW-1133">Transmembrane helix</keyword>
<dbReference type="InterPro" id="IPR036640">
    <property type="entry name" value="ABC1_TM_sf"/>
</dbReference>
<evidence type="ECO:0000256" key="4">
    <source>
        <dbReference type="ARBA" id="ARBA00022840"/>
    </source>
</evidence>
<comment type="subcellular location">
    <subcellularLocation>
        <location evidence="1">Cell membrane</location>
        <topology evidence="1">Multi-pass membrane protein</topology>
    </subcellularLocation>
</comment>
<dbReference type="EMBL" id="SGXF01000003">
    <property type="protein sequence ID" value="RZT00580.1"/>
    <property type="molecule type" value="Genomic_DNA"/>
</dbReference>
<evidence type="ECO:0000259" key="9">
    <source>
        <dbReference type="PROSITE" id="PS50929"/>
    </source>
</evidence>
<dbReference type="CDD" id="cd07346">
    <property type="entry name" value="ABC_6TM_exporters"/>
    <property type="match status" value="1"/>
</dbReference>
<feature type="transmembrane region" description="Helical" evidence="7">
    <location>
        <begin position="153"/>
        <end position="169"/>
    </location>
</feature>
<evidence type="ECO:0000256" key="2">
    <source>
        <dbReference type="ARBA" id="ARBA00022692"/>
    </source>
</evidence>
<dbReference type="InterPro" id="IPR011527">
    <property type="entry name" value="ABC1_TM_dom"/>
</dbReference>
<evidence type="ECO:0000259" key="8">
    <source>
        <dbReference type="PROSITE" id="PS50893"/>
    </source>
</evidence>
<accession>A0A4V2F7P9</accession>
<dbReference type="GO" id="GO:0015421">
    <property type="term" value="F:ABC-type oligopeptide transporter activity"/>
    <property type="evidence" value="ECO:0007669"/>
    <property type="project" value="TreeGrafter"/>
</dbReference>
<dbReference type="SUPFAM" id="SSF52540">
    <property type="entry name" value="P-loop containing nucleoside triphosphate hydrolases"/>
    <property type="match status" value="1"/>
</dbReference>
<organism evidence="10 11">
    <name type="scientific">Cuneatibacter caecimuris</name>
    <dbReference type="NCBI Taxonomy" id="1796618"/>
    <lineage>
        <taxon>Bacteria</taxon>
        <taxon>Bacillati</taxon>
        <taxon>Bacillota</taxon>
        <taxon>Clostridia</taxon>
        <taxon>Lachnospirales</taxon>
        <taxon>Lachnospiraceae</taxon>
        <taxon>Cuneatibacter</taxon>
    </lineage>
</organism>
<dbReference type="GO" id="GO:0016887">
    <property type="term" value="F:ATP hydrolysis activity"/>
    <property type="evidence" value="ECO:0007669"/>
    <property type="project" value="InterPro"/>
</dbReference>
<evidence type="ECO:0000256" key="6">
    <source>
        <dbReference type="ARBA" id="ARBA00023136"/>
    </source>
</evidence>
<comment type="caution">
    <text evidence="10">The sequence shown here is derived from an EMBL/GenBank/DDBJ whole genome shotgun (WGS) entry which is preliminary data.</text>
</comment>
<dbReference type="InterPro" id="IPR003593">
    <property type="entry name" value="AAA+_ATPase"/>
</dbReference>
<dbReference type="PROSITE" id="PS00211">
    <property type="entry name" value="ABC_TRANSPORTER_1"/>
    <property type="match status" value="1"/>
</dbReference>
<dbReference type="InterPro" id="IPR039421">
    <property type="entry name" value="Type_1_exporter"/>
</dbReference>
<dbReference type="Gene3D" id="1.20.1560.10">
    <property type="entry name" value="ABC transporter type 1, transmembrane domain"/>
    <property type="match status" value="1"/>
</dbReference>
<protein>
    <submittedName>
        <fullName evidence="10">ABC-type multidrug transport system fused ATPase/permease subunit</fullName>
    </submittedName>
</protein>
<dbReference type="PROSITE" id="PS50893">
    <property type="entry name" value="ABC_TRANSPORTER_2"/>
    <property type="match status" value="1"/>
</dbReference>
<dbReference type="Proteomes" id="UP000292927">
    <property type="component" value="Unassembled WGS sequence"/>
</dbReference>
<reference evidence="10 11" key="1">
    <citation type="submission" date="2019-02" db="EMBL/GenBank/DDBJ databases">
        <title>Genomic Encyclopedia of Type Strains, Phase IV (KMG-IV): sequencing the most valuable type-strain genomes for metagenomic binning, comparative biology and taxonomic classification.</title>
        <authorList>
            <person name="Goeker M."/>
        </authorList>
    </citation>
    <scope>NUCLEOTIDE SEQUENCE [LARGE SCALE GENOMIC DNA]</scope>
    <source>
        <strain evidence="10 11">DSM 29486</strain>
    </source>
</reference>
<feature type="domain" description="ABC transporter" evidence="8">
    <location>
        <begin position="332"/>
        <end position="544"/>
    </location>
</feature>
<proteinExistence type="predicted"/>
<dbReference type="AlphaFoldDB" id="A0A4V2F7P9"/>
<keyword evidence="11" id="KW-1185">Reference proteome</keyword>
<dbReference type="InterPro" id="IPR017871">
    <property type="entry name" value="ABC_transporter-like_CS"/>
</dbReference>
<evidence type="ECO:0000313" key="10">
    <source>
        <dbReference type="EMBL" id="RZT00580.1"/>
    </source>
</evidence>
<dbReference type="Pfam" id="PF00664">
    <property type="entry name" value="ABC_membrane"/>
    <property type="match status" value="1"/>
</dbReference>
<feature type="domain" description="ABC transmembrane type-1" evidence="9">
    <location>
        <begin position="17"/>
        <end position="298"/>
    </location>
</feature>
<dbReference type="GO" id="GO:0005886">
    <property type="term" value="C:plasma membrane"/>
    <property type="evidence" value="ECO:0007669"/>
    <property type="project" value="UniProtKB-SubCell"/>
</dbReference>
<dbReference type="SUPFAM" id="SSF90123">
    <property type="entry name" value="ABC transporter transmembrane region"/>
    <property type="match status" value="1"/>
</dbReference>
<dbReference type="GO" id="GO:0005524">
    <property type="term" value="F:ATP binding"/>
    <property type="evidence" value="ECO:0007669"/>
    <property type="project" value="UniProtKB-KW"/>
</dbReference>
<sequence>MKKNVFFQQVMKNPWFLAAVAATLAEGAVRILLASLGGAMVNEASAGNSAGLWYPAAGALALSLLILFCIWGKERLYVTSLEKEVLRIKKNCFARLSGASMASLDEWHRGELGAACLNDINALSASLRPFVIMCFSLVLMRVETVLYMMWKNWFVTAAMLCLSPLILWLQNRIARPVKKYKKESLQAAGIMLGTVSDCFSSAEYIKAASLQKEMEEQFLSCQKAQVEAALRAKRLEAVQGAFSYLAEILPRVLLILAGGYEISRGRMSVGDLMVFVALSSSAARLFKGFADLNIHLQNVRACLERVELKGIRPESENPPDMEGESKHCLKALVFDQVSFGYRSGQPVLNNFSMQVKEGEWIQLAGESGSGKSTVLQLICGFYMPWSGKILVEGLEAGKCGLQEMRSRIAYVPQEPYLLPVSVYENIACGRAEQISRSRAEELLRQVGLGSWLDGLDRGLDTLLDGHETALSGGQKQRIAIARGLAKGSRIILLDEVTSGLDRETERKVYETFQQELAGLTVLLVTHNELEISGVRRIDVGRCFG</sequence>
<evidence type="ECO:0000256" key="5">
    <source>
        <dbReference type="ARBA" id="ARBA00022989"/>
    </source>
</evidence>
<dbReference type="SMART" id="SM00382">
    <property type="entry name" value="AAA"/>
    <property type="match status" value="1"/>
</dbReference>
<keyword evidence="4" id="KW-0067">ATP-binding</keyword>
<dbReference type="InterPro" id="IPR003439">
    <property type="entry name" value="ABC_transporter-like_ATP-bd"/>
</dbReference>
<evidence type="ECO:0000256" key="3">
    <source>
        <dbReference type="ARBA" id="ARBA00022741"/>
    </source>
</evidence>
<name>A0A4V2F7P9_9FIRM</name>
<evidence type="ECO:0000256" key="7">
    <source>
        <dbReference type="SAM" id="Phobius"/>
    </source>
</evidence>
<evidence type="ECO:0000256" key="1">
    <source>
        <dbReference type="ARBA" id="ARBA00004651"/>
    </source>
</evidence>
<evidence type="ECO:0000313" key="11">
    <source>
        <dbReference type="Proteomes" id="UP000292927"/>
    </source>
</evidence>
<dbReference type="Gene3D" id="3.40.50.300">
    <property type="entry name" value="P-loop containing nucleotide triphosphate hydrolases"/>
    <property type="match status" value="1"/>
</dbReference>
<feature type="transmembrane region" description="Helical" evidence="7">
    <location>
        <begin position="51"/>
        <end position="71"/>
    </location>
</feature>
<gene>
    <name evidence="10" type="ORF">EV209_1903</name>
</gene>
<dbReference type="RefSeq" id="WP_130435188.1">
    <property type="nucleotide sequence ID" value="NZ_SGXF01000003.1"/>
</dbReference>
<keyword evidence="6 7" id="KW-0472">Membrane</keyword>
<dbReference type="InterPro" id="IPR027417">
    <property type="entry name" value="P-loop_NTPase"/>
</dbReference>
<keyword evidence="2 7" id="KW-0812">Transmembrane</keyword>
<dbReference type="PROSITE" id="PS50929">
    <property type="entry name" value="ABC_TM1F"/>
    <property type="match status" value="1"/>
</dbReference>
<dbReference type="Pfam" id="PF00005">
    <property type="entry name" value="ABC_tran"/>
    <property type="match status" value="1"/>
</dbReference>
<dbReference type="PANTHER" id="PTHR43394:SF1">
    <property type="entry name" value="ATP-BINDING CASSETTE SUB-FAMILY B MEMBER 10, MITOCHONDRIAL"/>
    <property type="match status" value="1"/>
</dbReference>
<dbReference type="OrthoDB" id="95687at2"/>